<organism evidence="4">
    <name type="scientific">Bifidobacterium fermentum</name>
    <dbReference type="NCBI Taxonomy" id="3059035"/>
    <lineage>
        <taxon>Bacteria</taxon>
        <taxon>Bacillati</taxon>
        <taxon>Actinomycetota</taxon>
        <taxon>Actinomycetes</taxon>
        <taxon>Bifidobacteriales</taxon>
        <taxon>Bifidobacteriaceae</taxon>
        <taxon>Bifidobacterium</taxon>
    </lineage>
</organism>
<gene>
    <name evidence="4" type="ORF">QN062_06345</name>
    <name evidence="3" type="ORF">QN216_00540</name>
    <name evidence="2" type="ORF">QN217_09905</name>
</gene>
<name>A0AB39UMP8_9BIFI</name>
<proteinExistence type="predicted"/>
<dbReference type="InterPro" id="IPR016040">
    <property type="entry name" value="NAD(P)-bd_dom"/>
</dbReference>
<reference evidence="4" key="1">
    <citation type="submission" date="2023-07" db="EMBL/GenBank/DDBJ databases">
        <title>Bifidobacterium aquikefiriaerophilum sp. nov. and Bifidobacterium eccum sp. nov., isolated from water kefir.</title>
        <authorList>
            <person name="Breselge S."/>
            <person name="Bellassi P."/>
            <person name="Barcenilla C."/>
            <person name="Alvarez-Ordonez A."/>
            <person name="Morelli L."/>
            <person name="Cotter P.D."/>
        </authorList>
    </citation>
    <scope>NUCLEOTIDE SEQUENCE</scope>
    <source>
        <strain evidence="4">WK012_4_13</strain>
        <strain evidence="3">WK013_4_14</strain>
        <strain evidence="2">WK048_4_13</strain>
    </source>
</reference>
<dbReference type="EMBL" id="CP129682">
    <property type="protein sequence ID" value="XDS48802.1"/>
    <property type="molecule type" value="Genomic_DNA"/>
</dbReference>
<evidence type="ECO:0000313" key="3">
    <source>
        <dbReference type="EMBL" id="XDS48802.1"/>
    </source>
</evidence>
<dbReference type="SUPFAM" id="SSF51735">
    <property type="entry name" value="NAD(P)-binding Rossmann-fold domains"/>
    <property type="match status" value="1"/>
</dbReference>
<dbReference type="InterPro" id="IPR036291">
    <property type="entry name" value="NAD(P)-bd_dom_sf"/>
</dbReference>
<dbReference type="AlphaFoldDB" id="A0AB39UMP8"/>
<evidence type="ECO:0000313" key="2">
    <source>
        <dbReference type="EMBL" id="XDS46417.1"/>
    </source>
</evidence>
<accession>A0AB39UMP8</accession>
<dbReference type="EMBL" id="CP129683">
    <property type="protein sequence ID" value="XDS50029.1"/>
    <property type="molecule type" value="Genomic_DNA"/>
</dbReference>
<dbReference type="Pfam" id="PF13460">
    <property type="entry name" value="NAD_binding_10"/>
    <property type="match status" value="1"/>
</dbReference>
<feature type="domain" description="NAD(P)-binding" evidence="1">
    <location>
        <begin position="4"/>
        <end position="142"/>
    </location>
</feature>
<sequence>MVTGASGGFGGYALDWLRRLAPEDDIVGLIRDPRKAAKVESKGFEVRIGDYGDIDSLMSAFGGVDRLLFISGAPGNRRSEHAHVVEAAKRRGVSFIAYTSLAQADLVHNMLSTDHVFTEAKILQSGIPHTFLRNNWYLENEALLFRHALKTGRLIYMSDEATVGWALKREYAEAAARVLISGNEPEVMELSADPTRYGELAQALEAATGKAIEAVDLDEEQFVEALRDDASEQTVQGMVEVQRLIAHGDLEVESDDFTLALGHSLLGLEDAVKEVLSKQHLL</sequence>
<dbReference type="RefSeq" id="WP_369341001.1">
    <property type="nucleotide sequence ID" value="NZ_CP129675.1"/>
</dbReference>
<dbReference type="EMBL" id="CP129675">
    <property type="protein sequence ID" value="XDS46417.1"/>
    <property type="molecule type" value="Genomic_DNA"/>
</dbReference>
<evidence type="ECO:0000259" key="1">
    <source>
        <dbReference type="Pfam" id="PF13460"/>
    </source>
</evidence>
<dbReference type="Gene3D" id="3.90.25.10">
    <property type="entry name" value="UDP-galactose 4-epimerase, domain 1"/>
    <property type="match status" value="1"/>
</dbReference>
<dbReference type="PANTHER" id="PTHR47129:SF1">
    <property type="entry name" value="NMRA-LIKE DOMAIN-CONTAINING PROTEIN"/>
    <property type="match status" value="1"/>
</dbReference>
<dbReference type="InterPro" id="IPR052718">
    <property type="entry name" value="NmrA-type_oxidoreductase"/>
</dbReference>
<protein>
    <submittedName>
        <fullName evidence="4">NAD(P)H-binding protein</fullName>
    </submittedName>
</protein>
<dbReference type="KEGG" id="bfk:QN062_06345"/>
<dbReference type="PANTHER" id="PTHR47129">
    <property type="entry name" value="QUINONE OXIDOREDUCTASE 2"/>
    <property type="match status" value="1"/>
</dbReference>
<dbReference type="Gene3D" id="3.40.50.720">
    <property type="entry name" value="NAD(P)-binding Rossmann-like Domain"/>
    <property type="match status" value="1"/>
</dbReference>
<evidence type="ECO:0000313" key="4">
    <source>
        <dbReference type="EMBL" id="XDS50029.1"/>
    </source>
</evidence>